<feature type="region of interest" description="Disordered" evidence="1">
    <location>
        <begin position="42"/>
        <end position="70"/>
    </location>
</feature>
<comment type="caution">
    <text evidence="2">The sequence shown here is derived from an EMBL/GenBank/DDBJ whole genome shotgun (WGS) entry which is preliminary data.</text>
</comment>
<dbReference type="Proteomes" id="UP000828390">
    <property type="component" value="Unassembled WGS sequence"/>
</dbReference>
<reference evidence="2" key="1">
    <citation type="journal article" date="2019" name="bioRxiv">
        <title>The Genome of the Zebra Mussel, Dreissena polymorpha: A Resource for Invasive Species Research.</title>
        <authorList>
            <person name="McCartney M.A."/>
            <person name="Auch B."/>
            <person name="Kono T."/>
            <person name="Mallez S."/>
            <person name="Zhang Y."/>
            <person name="Obille A."/>
            <person name="Becker A."/>
            <person name="Abrahante J.E."/>
            <person name="Garbe J."/>
            <person name="Badalamenti J.P."/>
            <person name="Herman A."/>
            <person name="Mangelson H."/>
            <person name="Liachko I."/>
            <person name="Sullivan S."/>
            <person name="Sone E.D."/>
            <person name="Koren S."/>
            <person name="Silverstein K.A.T."/>
            <person name="Beckman K.B."/>
            <person name="Gohl D.M."/>
        </authorList>
    </citation>
    <scope>NUCLEOTIDE SEQUENCE</scope>
    <source>
        <strain evidence="2">Duluth1</strain>
        <tissue evidence="2">Whole animal</tissue>
    </source>
</reference>
<gene>
    <name evidence="2" type="ORF">DPMN_042649</name>
</gene>
<feature type="compositionally biased region" description="Polar residues" evidence="1">
    <location>
        <begin position="44"/>
        <end position="63"/>
    </location>
</feature>
<evidence type="ECO:0000313" key="3">
    <source>
        <dbReference type="Proteomes" id="UP000828390"/>
    </source>
</evidence>
<proteinExistence type="predicted"/>
<organism evidence="2 3">
    <name type="scientific">Dreissena polymorpha</name>
    <name type="common">Zebra mussel</name>
    <name type="synonym">Mytilus polymorpha</name>
    <dbReference type="NCBI Taxonomy" id="45954"/>
    <lineage>
        <taxon>Eukaryota</taxon>
        <taxon>Metazoa</taxon>
        <taxon>Spiralia</taxon>
        <taxon>Lophotrochozoa</taxon>
        <taxon>Mollusca</taxon>
        <taxon>Bivalvia</taxon>
        <taxon>Autobranchia</taxon>
        <taxon>Heteroconchia</taxon>
        <taxon>Euheterodonta</taxon>
        <taxon>Imparidentia</taxon>
        <taxon>Neoheterodontei</taxon>
        <taxon>Myida</taxon>
        <taxon>Dreissenoidea</taxon>
        <taxon>Dreissenidae</taxon>
        <taxon>Dreissena</taxon>
    </lineage>
</organism>
<name>A0A9D4HX35_DREPO</name>
<evidence type="ECO:0000313" key="2">
    <source>
        <dbReference type="EMBL" id="KAH3736089.1"/>
    </source>
</evidence>
<keyword evidence="3" id="KW-1185">Reference proteome</keyword>
<feature type="region of interest" description="Disordered" evidence="1">
    <location>
        <begin position="1"/>
        <end position="25"/>
    </location>
</feature>
<sequence length="70" mass="7639">MITPTDKIRQLNPETNHPASDAEHNDGRFIVDFVVCVRKADENPSVNGNIDNVQEHANASSKTKAGHADT</sequence>
<dbReference type="AlphaFoldDB" id="A0A9D4HX35"/>
<reference evidence="2" key="2">
    <citation type="submission" date="2020-11" db="EMBL/GenBank/DDBJ databases">
        <authorList>
            <person name="McCartney M.A."/>
            <person name="Auch B."/>
            <person name="Kono T."/>
            <person name="Mallez S."/>
            <person name="Becker A."/>
            <person name="Gohl D.M."/>
            <person name="Silverstein K.A.T."/>
            <person name="Koren S."/>
            <person name="Bechman K.B."/>
            <person name="Herman A."/>
            <person name="Abrahante J.E."/>
            <person name="Garbe J."/>
        </authorList>
    </citation>
    <scope>NUCLEOTIDE SEQUENCE</scope>
    <source>
        <strain evidence="2">Duluth1</strain>
        <tissue evidence="2">Whole animal</tissue>
    </source>
</reference>
<evidence type="ECO:0000256" key="1">
    <source>
        <dbReference type="SAM" id="MobiDB-lite"/>
    </source>
</evidence>
<accession>A0A9D4HX35</accession>
<protein>
    <submittedName>
        <fullName evidence="2">Uncharacterized protein</fullName>
    </submittedName>
</protein>
<dbReference type="EMBL" id="JAIWYP010000011">
    <property type="protein sequence ID" value="KAH3736089.1"/>
    <property type="molecule type" value="Genomic_DNA"/>
</dbReference>